<dbReference type="InterPro" id="IPR007553">
    <property type="entry name" value="2-thiour_desulf"/>
</dbReference>
<dbReference type="RefSeq" id="WP_193501914.1">
    <property type="nucleotide sequence ID" value="NZ_JADCKC010000003.1"/>
</dbReference>
<organism evidence="1 2">
    <name type="scientific">Gemmiger gallinarum</name>
    <dbReference type="NCBI Taxonomy" id="2779354"/>
    <lineage>
        <taxon>Bacteria</taxon>
        <taxon>Bacillati</taxon>
        <taxon>Bacillota</taxon>
        <taxon>Clostridia</taxon>
        <taxon>Eubacteriales</taxon>
        <taxon>Gemmiger</taxon>
    </lineage>
</organism>
<gene>
    <name evidence="1" type="ORF">INF35_09630</name>
</gene>
<dbReference type="PANTHER" id="PTHR30087:SF1">
    <property type="entry name" value="HYPOTHETICAL CYTOSOLIC PROTEIN"/>
    <property type="match status" value="1"/>
</dbReference>
<reference evidence="1 2" key="1">
    <citation type="submission" date="2020-10" db="EMBL/GenBank/DDBJ databases">
        <title>ChiBAC.</title>
        <authorList>
            <person name="Zenner C."/>
            <person name="Hitch T.C.A."/>
            <person name="Clavel T."/>
        </authorList>
    </citation>
    <scope>NUCLEOTIDE SEQUENCE [LARGE SCALE GENOMIC DNA]</scope>
    <source>
        <strain evidence="1 2">DSM 109015</strain>
    </source>
</reference>
<proteinExistence type="predicted"/>
<dbReference type="PANTHER" id="PTHR30087">
    <property type="entry name" value="INNER MEMBRANE PROTEIN"/>
    <property type="match status" value="1"/>
</dbReference>
<evidence type="ECO:0000313" key="1">
    <source>
        <dbReference type="EMBL" id="MBE5038041.1"/>
    </source>
</evidence>
<dbReference type="Pfam" id="PF04463">
    <property type="entry name" value="2-thiour_desulf"/>
    <property type="match status" value="1"/>
</dbReference>
<keyword evidence="2" id="KW-1185">Reference proteome</keyword>
<dbReference type="EMBL" id="JADCKC010000003">
    <property type="protein sequence ID" value="MBE5038041.1"/>
    <property type="molecule type" value="Genomic_DNA"/>
</dbReference>
<sequence length="145" mass="15253">MKLLVSACLLGIDCKYSGGNNLCADLLEALRRAGHILIPVCPEIYGGLSTPRPPAERRAGRVVTEAGTDVTAQYRKGAEAALRLYRLCGCEAALLKANSPSCGSGTIYDGSFSHVKIDGDGVTAQLLKEKGIPVYTEKDCGPLLG</sequence>
<dbReference type="Proteomes" id="UP000768567">
    <property type="component" value="Unassembled WGS sequence"/>
</dbReference>
<comment type="caution">
    <text evidence="1">The sequence shown here is derived from an EMBL/GenBank/DDBJ whole genome shotgun (WGS) entry which is preliminary data.</text>
</comment>
<evidence type="ECO:0000313" key="2">
    <source>
        <dbReference type="Proteomes" id="UP000768567"/>
    </source>
</evidence>
<name>A0ABR9R4H2_9FIRM</name>
<accession>A0ABR9R4H2</accession>
<protein>
    <submittedName>
        <fullName evidence="1">DUF523 domain-containing protein</fullName>
    </submittedName>
</protein>